<organism evidence="1 2">
    <name type="scientific">Chryseobacterium geocarposphaerae</name>
    <dbReference type="NCBI Taxonomy" id="1416776"/>
    <lineage>
        <taxon>Bacteria</taxon>
        <taxon>Pseudomonadati</taxon>
        <taxon>Bacteroidota</taxon>
        <taxon>Flavobacteriia</taxon>
        <taxon>Flavobacteriales</taxon>
        <taxon>Weeksellaceae</taxon>
        <taxon>Chryseobacterium group</taxon>
        <taxon>Chryseobacterium</taxon>
    </lineage>
</organism>
<name>A0A2M9C1Y7_9FLAO</name>
<dbReference type="PROSITE" id="PS51257">
    <property type="entry name" value="PROKAR_LIPOPROTEIN"/>
    <property type="match status" value="1"/>
</dbReference>
<proteinExistence type="predicted"/>
<accession>A0A2M9C1Y7</accession>
<evidence type="ECO:0000313" key="1">
    <source>
        <dbReference type="EMBL" id="PJJ64456.1"/>
    </source>
</evidence>
<keyword evidence="2" id="KW-1185">Reference proteome</keyword>
<dbReference type="AlphaFoldDB" id="A0A2M9C1Y7"/>
<gene>
    <name evidence="1" type="ORF">CLV73_2815</name>
</gene>
<evidence type="ECO:0008006" key="3">
    <source>
        <dbReference type="Google" id="ProtNLM"/>
    </source>
</evidence>
<reference evidence="1 2" key="1">
    <citation type="submission" date="2017-11" db="EMBL/GenBank/DDBJ databases">
        <title>Genomic Encyclopedia of Archaeal and Bacterial Type Strains, Phase II (KMG-II): From Individual Species to Whole Genera.</title>
        <authorList>
            <person name="Goeker M."/>
        </authorList>
    </citation>
    <scope>NUCLEOTIDE SEQUENCE [LARGE SCALE GENOMIC DNA]</scope>
    <source>
        <strain evidence="1 2">DSM 27617</strain>
    </source>
</reference>
<sequence length="137" mass="16055">MKISWMKLLIYSLFLFIISCQGIDQNEVYGKYSPVSYKNTFDTLIIKKEGKYRRVIYDKKKIKLLGYESVYKLDGNSINFDSFYFNLDKDLVAFPNDVKDVDMTFTTYFEKIDGNVGLCFGYHEGENCYKKVITSSK</sequence>
<evidence type="ECO:0000313" key="2">
    <source>
        <dbReference type="Proteomes" id="UP000228740"/>
    </source>
</evidence>
<protein>
    <recommendedName>
        <fullName evidence="3">Lipoprotein</fullName>
    </recommendedName>
</protein>
<dbReference type="Proteomes" id="UP000228740">
    <property type="component" value="Unassembled WGS sequence"/>
</dbReference>
<dbReference type="EMBL" id="PGFD01000002">
    <property type="protein sequence ID" value="PJJ64456.1"/>
    <property type="molecule type" value="Genomic_DNA"/>
</dbReference>
<comment type="caution">
    <text evidence="1">The sequence shown here is derived from an EMBL/GenBank/DDBJ whole genome shotgun (WGS) entry which is preliminary data.</text>
</comment>